<organism evidence="3 4">
    <name type="scientific">Biomphalaria glabrata</name>
    <name type="common">Bloodfluke planorb</name>
    <name type="synonym">Freshwater snail</name>
    <dbReference type="NCBI Taxonomy" id="6526"/>
    <lineage>
        <taxon>Eukaryota</taxon>
        <taxon>Metazoa</taxon>
        <taxon>Spiralia</taxon>
        <taxon>Lophotrochozoa</taxon>
        <taxon>Mollusca</taxon>
        <taxon>Gastropoda</taxon>
        <taxon>Heterobranchia</taxon>
        <taxon>Euthyneura</taxon>
        <taxon>Panpulmonata</taxon>
        <taxon>Hygrophila</taxon>
        <taxon>Lymnaeoidea</taxon>
        <taxon>Planorbidae</taxon>
        <taxon>Biomphalaria</taxon>
    </lineage>
</organism>
<feature type="coiled-coil region" evidence="1">
    <location>
        <begin position="565"/>
        <end position="606"/>
    </location>
</feature>
<dbReference type="PANTHER" id="PTHR47357">
    <property type="entry name" value="COP1-INTERACTIVE PROTEIN 1"/>
    <property type="match status" value="1"/>
</dbReference>
<evidence type="ECO:0000256" key="2">
    <source>
        <dbReference type="SAM" id="MobiDB-lite"/>
    </source>
</evidence>
<reference evidence="3" key="1">
    <citation type="submission" date="2020-05" db="UniProtKB">
        <authorList>
            <consortium name="EnsemblMetazoa"/>
        </authorList>
    </citation>
    <scope>IDENTIFICATION</scope>
    <source>
        <strain evidence="3">BB02</strain>
    </source>
</reference>
<dbReference type="VEuPathDB" id="VectorBase:BGLAX_033971"/>
<protein>
    <submittedName>
        <fullName evidence="3">Uncharacterized protein</fullName>
    </submittedName>
</protein>
<evidence type="ECO:0000313" key="3">
    <source>
        <dbReference type="EnsemblMetazoa" id="BGLB031187-PA"/>
    </source>
</evidence>
<dbReference type="KEGG" id="bgt:106067492"/>
<gene>
    <name evidence="3" type="primary">106067492</name>
</gene>
<keyword evidence="1" id="KW-0175">Coiled coil</keyword>
<dbReference type="GO" id="GO:0005200">
    <property type="term" value="F:structural constituent of cytoskeleton"/>
    <property type="evidence" value="ECO:0007669"/>
    <property type="project" value="TreeGrafter"/>
</dbReference>
<dbReference type="Proteomes" id="UP000076420">
    <property type="component" value="Unassembled WGS sequence"/>
</dbReference>
<feature type="coiled-coil region" evidence="1">
    <location>
        <begin position="72"/>
        <end position="278"/>
    </location>
</feature>
<feature type="compositionally biased region" description="Polar residues" evidence="2">
    <location>
        <begin position="1"/>
        <end position="16"/>
    </location>
</feature>
<evidence type="ECO:0000256" key="1">
    <source>
        <dbReference type="SAM" id="Coils"/>
    </source>
</evidence>
<sequence length="723" mass="82923">VDELQQQLAGNSPQRDSSLREERRRLEEQVISLNNKLRQIETYNGQLIFENTSIKTQLKKEQESEHSYKSDLELSRAQCEALERQIVELKKELSDLALNFNTQIMDLTSKHDKEMAELKKEEELGKAVFSQEMSRLSEALDNARREAQLAMTAEVTTVKETLNVEISSLQNALEASRSDCAHAVEERNTELTNVITLKSELSNLKEEISKLNSQLEIAEVKALESETRVLKMKEELLEEERVRQVRVEGQAAVEHTELTSLKSQLETLQLQYTSLSHDNDTYQALVTSLTSSNAALKQECEQLRFKSKDSQSVQEMDRLRQLLTEMEQERDELREEFEGVREELVELRREKVSLTQQLSELTTTVQQLTDKIVNLESLRSAQTPVNIEDNVKVERVLPLGQGVNTKETEGIESKLSDLKEELAAALKENHQLKATVSGLNWKLEEACNLEQEVEDLQTELSSSNMEKKILSHDLEEVRGEMSALQTDKHLLMKEVERLSEIVDGQDRKGSGDGRPTKVQRSASEEVLQFLAAKDAEISQIQSLLDDQSKQVLTGLKEIELREGIIVEKEEQISKLQKEVLFLQMNLKELELKNSSLTAELKTADRELTKRLEHFNLKLDTVKSLEADFDSLNVDFNTVLEEKRDMAKEIEDLHNKIGQLMTQQQEVTFNQEQQGHVLREKEALQRRVVELETTEGSFLLENARLKQEVDRVSPLILNCCLWWC</sequence>
<accession>A0A2C9LHA7</accession>
<dbReference type="VEuPathDB" id="VectorBase:BGLB031187"/>
<feature type="coiled-coil region" evidence="1">
    <location>
        <begin position="312"/>
        <end position="378"/>
    </location>
</feature>
<feature type="region of interest" description="Disordered" evidence="2">
    <location>
        <begin position="1"/>
        <end position="22"/>
    </location>
</feature>
<dbReference type="STRING" id="6526.A0A2C9LHA7"/>
<dbReference type="AlphaFoldDB" id="A0A2C9LHA7"/>
<feature type="coiled-coil region" evidence="1">
    <location>
        <begin position="408"/>
        <end position="435"/>
    </location>
</feature>
<evidence type="ECO:0000313" key="4">
    <source>
        <dbReference type="Proteomes" id="UP000076420"/>
    </source>
</evidence>
<dbReference type="EnsemblMetazoa" id="BGLB031187-RA">
    <property type="protein sequence ID" value="BGLB031187-PA"/>
    <property type="gene ID" value="BGLB031187"/>
</dbReference>
<proteinExistence type="predicted"/>
<dbReference type="GO" id="GO:0005856">
    <property type="term" value="C:cytoskeleton"/>
    <property type="evidence" value="ECO:0007669"/>
    <property type="project" value="TreeGrafter"/>
</dbReference>
<dbReference type="PANTHER" id="PTHR47357:SF1">
    <property type="entry name" value="SPINDLE POLE BODY COMPONENT 110"/>
    <property type="match status" value="1"/>
</dbReference>
<dbReference type="Gene3D" id="1.10.287.1490">
    <property type="match status" value="1"/>
</dbReference>
<name>A0A2C9LHA7_BIOGL</name>